<dbReference type="PANTHER" id="PTHR43537">
    <property type="entry name" value="TRANSCRIPTIONAL REGULATOR, GNTR FAMILY"/>
    <property type="match status" value="1"/>
</dbReference>
<keyword evidence="3" id="KW-0804">Transcription</keyword>
<comment type="caution">
    <text evidence="5">The sequence shown here is derived from an EMBL/GenBank/DDBJ whole genome shotgun (WGS) entry which is preliminary data.</text>
</comment>
<dbReference type="Gene3D" id="1.10.10.10">
    <property type="entry name" value="Winged helix-like DNA-binding domain superfamily/Winged helix DNA-binding domain"/>
    <property type="match status" value="1"/>
</dbReference>
<dbReference type="InterPro" id="IPR036390">
    <property type="entry name" value="WH_DNA-bd_sf"/>
</dbReference>
<dbReference type="AlphaFoldDB" id="A3K7W5"/>
<proteinExistence type="predicted"/>
<evidence type="ECO:0000256" key="3">
    <source>
        <dbReference type="ARBA" id="ARBA00023163"/>
    </source>
</evidence>
<dbReference type="SUPFAM" id="SSF48008">
    <property type="entry name" value="GntR ligand-binding domain-like"/>
    <property type="match status" value="1"/>
</dbReference>
<evidence type="ECO:0000256" key="2">
    <source>
        <dbReference type="ARBA" id="ARBA00023125"/>
    </source>
</evidence>
<dbReference type="EMBL" id="AAYA01000013">
    <property type="protein sequence ID" value="EBA06737.1"/>
    <property type="molecule type" value="Genomic_DNA"/>
</dbReference>
<dbReference type="Pfam" id="PF07729">
    <property type="entry name" value="FCD"/>
    <property type="match status" value="1"/>
</dbReference>
<keyword evidence="1" id="KW-0805">Transcription regulation</keyword>
<dbReference type="InterPro" id="IPR036388">
    <property type="entry name" value="WH-like_DNA-bd_sf"/>
</dbReference>
<evidence type="ECO:0000313" key="6">
    <source>
        <dbReference type="Proteomes" id="UP000005713"/>
    </source>
</evidence>
<dbReference type="PROSITE" id="PS50949">
    <property type="entry name" value="HTH_GNTR"/>
    <property type="match status" value="1"/>
</dbReference>
<dbReference type="SMART" id="SM00895">
    <property type="entry name" value="FCD"/>
    <property type="match status" value="1"/>
</dbReference>
<dbReference type="eggNOG" id="COG1802">
    <property type="taxonomic scope" value="Bacteria"/>
</dbReference>
<sequence length="239" mass="25958">MQGDSVTGLDSITTPLQRDSLQQQIYNRLFNGLVTGAYLPGDVISSRRMAQQLGVSAMPVREALTRLTAEGALELTSSRTLQVRTLTPENFDEVTALRIANEGMAAERAARQVTAADIGRVRALHKELSRAAEGQETDRYLAANAAFHGGIYRAAHWPLLMDIIKRLWLAVGPSIRVSVPDHHHMATSMTFHDAALAALEARDAEGLRTAIVEDIRTAATDIRARLEEEAGPAPDQQGG</sequence>
<dbReference type="InterPro" id="IPR000524">
    <property type="entry name" value="Tscrpt_reg_HTH_GntR"/>
</dbReference>
<dbReference type="Gene3D" id="1.20.120.530">
    <property type="entry name" value="GntR ligand-binding domain-like"/>
    <property type="match status" value="1"/>
</dbReference>
<accession>A3K7W5</accession>
<dbReference type="PANTHER" id="PTHR43537:SF39">
    <property type="entry name" value="HTH-TYPE TRANSCRIPTIONAL REGULATOR MCBR"/>
    <property type="match status" value="1"/>
</dbReference>
<dbReference type="SUPFAM" id="SSF46785">
    <property type="entry name" value="Winged helix' DNA-binding domain"/>
    <property type="match status" value="1"/>
</dbReference>
<name>A3K7W5_SAGS3</name>
<dbReference type="GO" id="GO:0003700">
    <property type="term" value="F:DNA-binding transcription factor activity"/>
    <property type="evidence" value="ECO:0007669"/>
    <property type="project" value="InterPro"/>
</dbReference>
<reference evidence="5 6" key="1">
    <citation type="submission" date="2006-06" db="EMBL/GenBank/DDBJ databases">
        <authorList>
            <person name="Moran M.A."/>
            <person name="Ferriera S."/>
            <person name="Johnson J."/>
            <person name="Kravitz S."/>
            <person name="Beeson K."/>
            <person name="Sutton G."/>
            <person name="Rogers Y.-H."/>
            <person name="Friedman R."/>
            <person name="Frazier M."/>
            <person name="Venter J.C."/>
        </authorList>
    </citation>
    <scope>NUCLEOTIDE SEQUENCE [LARGE SCALE GENOMIC DNA]</scope>
    <source>
        <strain evidence="5 6">E-37</strain>
    </source>
</reference>
<evidence type="ECO:0000313" key="5">
    <source>
        <dbReference type="EMBL" id="EBA06737.1"/>
    </source>
</evidence>
<evidence type="ECO:0000256" key="1">
    <source>
        <dbReference type="ARBA" id="ARBA00023015"/>
    </source>
</evidence>
<dbReference type="InterPro" id="IPR011711">
    <property type="entry name" value="GntR_C"/>
</dbReference>
<evidence type="ECO:0000259" key="4">
    <source>
        <dbReference type="PROSITE" id="PS50949"/>
    </source>
</evidence>
<dbReference type="OrthoDB" id="8638122at2"/>
<dbReference type="InterPro" id="IPR008920">
    <property type="entry name" value="TF_FadR/GntR_C"/>
</dbReference>
<protein>
    <submittedName>
        <fullName evidence="5">Transcriptional regulator, GntR family protein</fullName>
    </submittedName>
</protein>
<dbReference type="Pfam" id="PF00392">
    <property type="entry name" value="GntR"/>
    <property type="match status" value="1"/>
</dbReference>
<dbReference type="SMART" id="SM00345">
    <property type="entry name" value="HTH_GNTR"/>
    <property type="match status" value="1"/>
</dbReference>
<dbReference type="RefSeq" id="WP_005861933.1">
    <property type="nucleotide sequence ID" value="NZ_AAYA01000013.1"/>
</dbReference>
<dbReference type="GO" id="GO:0003677">
    <property type="term" value="F:DNA binding"/>
    <property type="evidence" value="ECO:0007669"/>
    <property type="project" value="UniProtKB-KW"/>
</dbReference>
<keyword evidence="2" id="KW-0238">DNA-binding</keyword>
<dbReference type="CDD" id="cd07377">
    <property type="entry name" value="WHTH_GntR"/>
    <property type="match status" value="1"/>
</dbReference>
<gene>
    <name evidence="5" type="ORF">SSE37_02580</name>
</gene>
<feature type="domain" description="HTH gntR-type" evidence="4">
    <location>
        <begin position="19"/>
        <end position="86"/>
    </location>
</feature>
<keyword evidence="6" id="KW-1185">Reference proteome</keyword>
<dbReference type="Proteomes" id="UP000005713">
    <property type="component" value="Unassembled WGS sequence"/>
</dbReference>
<organism evidence="5 6">
    <name type="scientific">Sagittula stellata (strain ATCC 700073 / DSM 11524 / E-37)</name>
    <dbReference type="NCBI Taxonomy" id="388399"/>
    <lineage>
        <taxon>Bacteria</taxon>
        <taxon>Pseudomonadati</taxon>
        <taxon>Pseudomonadota</taxon>
        <taxon>Alphaproteobacteria</taxon>
        <taxon>Rhodobacterales</taxon>
        <taxon>Roseobacteraceae</taxon>
        <taxon>Sagittula</taxon>
    </lineage>
</organism>